<keyword evidence="2" id="KW-1185">Reference proteome</keyword>
<dbReference type="InParanoid" id="I7M2U2"/>
<evidence type="ECO:0000313" key="1">
    <source>
        <dbReference type="EMBL" id="EAS01305.1"/>
    </source>
</evidence>
<dbReference type="EMBL" id="GG662603">
    <property type="protein sequence ID" value="EAS01305.1"/>
    <property type="molecule type" value="Genomic_DNA"/>
</dbReference>
<dbReference type="AlphaFoldDB" id="I7M2U2"/>
<evidence type="ECO:0000313" key="2">
    <source>
        <dbReference type="Proteomes" id="UP000009168"/>
    </source>
</evidence>
<dbReference type="GeneID" id="7825245"/>
<organism evidence="1 2">
    <name type="scientific">Tetrahymena thermophila (strain SB210)</name>
    <dbReference type="NCBI Taxonomy" id="312017"/>
    <lineage>
        <taxon>Eukaryota</taxon>
        <taxon>Sar</taxon>
        <taxon>Alveolata</taxon>
        <taxon>Ciliophora</taxon>
        <taxon>Intramacronucleata</taxon>
        <taxon>Oligohymenophorea</taxon>
        <taxon>Hymenostomatida</taxon>
        <taxon>Tetrahymenina</taxon>
        <taxon>Tetrahymenidae</taxon>
        <taxon>Tetrahymena</taxon>
    </lineage>
</organism>
<sequence>MGNCTSNKKPEKGSSVGRRKYSVYFPSKYKGVQKYSEKECKANGLNFEDIQAIFNKQQEAIPQTTCENNNEQESTHIKDGRSSILNPQKLRTHYTAKLKRGDSDEDYAINKDTFKNFDFN</sequence>
<gene>
    <name evidence="1" type="ORF">TTHERM_00149150</name>
</gene>
<proteinExistence type="predicted"/>
<dbReference type="Proteomes" id="UP000009168">
    <property type="component" value="Unassembled WGS sequence"/>
</dbReference>
<dbReference type="KEGG" id="tet:TTHERM_00149150"/>
<dbReference type="RefSeq" id="XP_001021550.1">
    <property type="nucleotide sequence ID" value="XM_001021550.1"/>
</dbReference>
<protein>
    <submittedName>
        <fullName evidence="1">Uncharacterized protein</fullName>
    </submittedName>
</protein>
<accession>I7M2U2</accession>
<dbReference type="HOGENOM" id="CLU_2054401_0_0_1"/>
<name>I7M2U2_TETTS</name>
<reference evidence="2" key="1">
    <citation type="journal article" date="2006" name="PLoS Biol.">
        <title>Macronuclear genome sequence of the ciliate Tetrahymena thermophila, a model eukaryote.</title>
        <authorList>
            <person name="Eisen J.A."/>
            <person name="Coyne R.S."/>
            <person name="Wu M."/>
            <person name="Wu D."/>
            <person name="Thiagarajan M."/>
            <person name="Wortman J.R."/>
            <person name="Badger J.H."/>
            <person name="Ren Q."/>
            <person name="Amedeo P."/>
            <person name="Jones K.M."/>
            <person name="Tallon L.J."/>
            <person name="Delcher A.L."/>
            <person name="Salzberg S.L."/>
            <person name="Silva J.C."/>
            <person name="Haas B.J."/>
            <person name="Majoros W.H."/>
            <person name="Farzad M."/>
            <person name="Carlton J.M."/>
            <person name="Smith R.K. Jr."/>
            <person name="Garg J."/>
            <person name="Pearlman R.E."/>
            <person name="Karrer K.M."/>
            <person name="Sun L."/>
            <person name="Manning G."/>
            <person name="Elde N.C."/>
            <person name="Turkewitz A.P."/>
            <person name="Asai D.J."/>
            <person name="Wilkes D.E."/>
            <person name="Wang Y."/>
            <person name="Cai H."/>
            <person name="Collins K."/>
            <person name="Stewart B.A."/>
            <person name="Lee S.R."/>
            <person name="Wilamowska K."/>
            <person name="Weinberg Z."/>
            <person name="Ruzzo W.L."/>
            <person name="Wloga D."/>
            <person name="Gaertig J."/>
            <person name="Frankel J."/>
            <person name="Tsao C.-C."/>
            <person name="Gorovsky M.A."/>
            <person name="Keeling P.J."/>
            <person name="Waller R.F."/>
            <person name="Patron N.J."/>
            <person name="Cherry J.M."/>
            <person name="Stover N.A."/>
            <person name="Krieger C.J."/>
            <person name="del Toro C."/>
            <person name="Ryder H.F."/>
            <person name="Williamson S.C."/>
            <person name="Barbeau R.A."/>
            <person name="Hamilton E.P."/>
            <person name="Orias E."/>
        </authorList>
    </citation>
    <scope>NUCLEOTIDE SEQUENCE [LARGE SCALE GENOMIC DNA]</scope>
    <source>
        <strain evidence="2">SB210</strain>
    </source>
</reference>